<dbReference type="GO" id="GO:0008270">
    <property type="term" value="F:zinc ion binding"/>
    <property type="evidence" value="ECO:0007669"/>
    <property type="project" value="InterPro"/>
</dbReference>
<dbReference type="InterPro" id="IPR013087">
    <property type="entry name" value="Znf_C2H2_type"/>
</dbReference>
<feature type="compositionally biased region" description="Basic and acidic residues" evidence="1">
    <location>
        <begin position="176"/>
        <end position="197"/>
    </location>
</feature>
<organism evidence="3 4">
    <name type="scientific">Brenthis ino</name>
    <name type="common">lesser marbled fritillary</name>
    <dbReference type="NCBI Taxonomy" id="405034"/>
    <lineage>
        <taxon>Eukaryota</taxon>
        <taxon>Metazoa</taxon>
        <taxon>Ecdysozoa</taxon>
        <taxon>Arthropoda</taxon>
        <taxon>Hexapoda</taxon>
        <taxon>Insecta</taxon>
        <taxon>Pterygota</taxon>
        <taxon>Neoptera</taxon>
        <taxon>Endopterygota</taxon>
        <taxon>Lepidoptera</taxon>
        <taxon>Glossata</taxon>
        <taxon>Ditrysia</taxon>
        <taxon>Papilionoidea</taxon>
        <taxon>Nymphalidae</taxon>
        <taxon>Heliconiinae</taxon>
        <taxon>Argynnini</taxon>
        <taxon>Brenthis</taxon>
    </lineage>
</organism>
<sequence length="336" mass="40108">MDRYSKMRSDRVCEGCLSIDRSLLELDEYEVKMFYSFTDIDIKNDTLQLCWECKAILRKFIKFKQQVRHAHVILNTYNHHKVPSLSSLIIKKCEQIKKIVYDDSKEPIDIDFSPLTFIKVEDNQNEMSFNQFDDDFIMSDTEDRYSKADIKNDLENESEKRRDDRNNDFNDSNEVNTKHDMEFESEKERHGNTKDDFNESDDEPLITRRVVCKKKKARKGKNTEMKNQRETSGVIINERINKKLEKLNMASDRLQMVLLTWEEVEEERQKALQSESFKRHEYRCYDCVVGFNHRCKLDNHMKKHDPCKGSEECAVCRVRCRDAPALAAHRRRHRLR</sequence>
<name>A0A8J9V302_9NEOP</name>
<dbReference type="EMBL" id="OV170229">
    <property type="protein sequence ID" value="CAH0731241.1"/>
    <property type="molecule type" value="Genomic_DNA"/>
</dbReference>
<feature type="compositionally biased region" description="Basic and acidic residues" evidence="1">
    <location>
        <begin position="148"/>
        <end position="168"/>
    </location>
</feature>
<dbReference type="SMART" id="SM00868">
    <property type="entry name" value="zf-AD"/>
    <property type="match status" value="1"/>
</dbReference>
<feature type="domain" description="C2H2-type" evidence="2">
    <location>
        <begin position="284"/>
        <end position="304"/>
    </location>
</feature>
<evidence type="ECO:0000256" key="1">
    <source>
        <dbReference type="SAM" id="MobiDB-lite"/>
    </source>
</evidence>
<dbReference type="OrthoDB" id="4748970at2759"/>
<keyword evidence="4" id="KW-1185">Reference proteome</keyword>
<dbReference type="Proteomes" id="UP000838878">
    <property type="component" value="Chromosome 9"/>
</dbReference>
<proteinExistence type="predicted"/>
<accession>A0A8J9V302</accession>
<feature type="region of interest" description="Disordered" evidence="1">
    <location>
        <begin position="148"/>
        <end position="201"/>
    </location>
</feature>
<evidence type="ECO:0000313" key="3">
    <source>
        <dbReference type="EMBL" id="CAH0731241.1"/>
    </source>
</evidence>
<dbReference type="GO" id="GO:0005634">
    <property type="term" value="C:nucleus"/>
    <property type="evidence" value="ECO:0007669"/>
    <property type="project" value="InterPro"/>
</dbReference>
<dbReference type="SMART" id="SM00355">
    <property type="entry name" value="ZnF_C2H2"/>
    <property type="match status" value="2"/>
</dbReference>
<gene>
    <name evidence="3" type="ORF">BINO364_LOCUS16137</name>
</gene>
<evidence type="ECO:0000313" key="4">
    <source>
        <dbReference type="Proteomes" id="UP000838878"/>
    </source>
</evidence>
<feature type="non-terminal residue" evidence="3">
    <location>
        <position position="336"/>
    </location>
</feature>
<reference evidence="3" key="1">
    <citation type="submission" date="2021-12" db="EMBL/GenBank/DDBJ databases">
        <authorList>
            <person name="Martin H S."/>
        </authorList>
    </citation>
    <scope>NUCLEOTIDE SEQUENCE</scope>
</reference>
<evidence type="ECO:0000259" key="2">
    <source>
        <dbReference type="PROSITE" id="PS00028"/>
    </source>
</evidence>
<dbReference type="InterPro" id="IPR012934">
    <property type="entry name" value="Znf_AD"/>
</dbReference>
<protein>
    <recommendedName>
        <fullName evidence="2">C2H2-type domain-containing protein</fullName>
    </recommendedName>
</protein>
<dbReference type="PROSITE" id="PS00028">
    <property type="entry name" value="ZINC_FINGER_C2H2_1"/>
    <property type="match status" value="2"/>
</dbReference>
<feature type="domain" description="C2H2-type" evidence="2">
    <location>
        <begin position="313"/>
        <end position="333"/>
    </location>
</feature>
<dbReference type="AlphaFoldDB" id="A0A8J9V302"/>